<dbReference type="PANTHER" id="PTHR30514:SF18">
    <property type="entry name" value="RPIR-FAMILY TRANSCRIPTIONAL REGULATOR"/>
    <property type="match status" value="1"/>
</dbReference>
<accession>A0A9Y2NCK8</accession>
<keyword evidence="4" id="KW-1185">Reference proteome</keyword>
<dbReference type="InterPro" id="IPR009057">
    <property type="entry name" value="Homeodomain-like_sf"/>
</dbReference>
<gene>
    <name evidence="3" type="ORF">QRX60_43130</name>
</gene>
<dbReference type="SUPFAM" id="SSF46689">
    <property type="entry name" value="Homeodomain-like"/>
    <property type="match status" value="1"/>
</dbReference>
<dbReference type="GO" id="GO:1901135">
    <property type="term" value="P:carbohydrate derivative metabolic process"/>
    <property type="evidence" value="ECO:0007669"/>
    <property type="project" value="InterPro"/>
</dbReference>
<protein>
    <submittedName>
        <fullName evidence="3">MurR/RpiR family transcriptional regulator</fullName>
    </submittedName>
</protein>
<dbReference type="SUPFAM" id="SSF53697">
    <property type="entry name" value="SIS domain"/>
    <property type="match status" value="1"/>
</dbReference>
<dbReference type="PROSITE" id="PS51071">
    <property type="entry name" value="HTH_RPIR"/>
    <property type="match status" value="1"/>
</dbReference>
<feature type="domain" description="HTH rpiR-type" evidence="1">
    <location>
        <begin position="3"/>
        <end position="79"/>
    </location>
</feature>
<dbReference type="RefSeq" id="WP_285997243.1">
    <property type="nucleotide sequence ID" value="NZ_CP127295.1"/>
</dbReference>
<dbReference type="Pfam" id="PF01418">
    <property type="entry name" value="HTH_6"/>
    <property type="match status" value="1"/>
</dbReference>
<dbReference type="KEGG" id="amog:QRX60_43130"/>
<dbReference type="InterPro" id="IPR001347">
    <property type="entry name" value="SIS_dom"/>
</dbReference>
<proteinExistence type="predicted"/>
<dbReference type="GO" id="GO:0003677">
    <property type="term" value="F:DNA binding"/>
    <property type="evidence" value="ECO:0007669"/>
    <property type="project" value="InterPro"/>
</dbReference>
<dbReference type="Proteomes" id="UP001239397">
    <property type="component" value="Chromosome"/>
</dbReference>
<dbReference type="InterPro" id="IPR036388">
    <property type="entry name" value="WH-like_DNA-bd_sf"/>
</dbReference>
<dbReference type="AlphaFoldDB" id="A0A9Y2NCK8"/>
<feature type="domain" description="SIS" evidence="2">
    <location>
        <begin position="126"/>
        <end position="263"/>
    </location>
</feature>
<dbReference type="InterPro" id="IPR046348">
    <property type="entry name" value="SIS_dom_sf"/>
</dbReference>
<reference evidence="3 4" key="1">
    <citation type="submission" date="2023-06" db="EMBL/GenBank/DDBJ databases">
        <authorList>
            <person name="Oyuntsetseg B."/>
            <person name="Kim S.B."/>
        </authorList>
    </citation>
    <scope>NUCLEOTIDE SEQUENCE [LARGE SCALE GENOMIC DNA]</scope>
    <source>
        <strain evidence="3 4">4-36</strain>
    </source>
</reference>
<dbReference type="Gene3D" id="1.10.10.10">
    <property type="entry name" value="Winged helix-like DNA-binding domain superfamily/Winged helix DNA-binding domain"/>
    <property type="match status" value="1"/>
</dbReference>
<evidence type="ECO:0000259" key="1">
    <source>
        <dbReference type="PROSITE" id="PS51071"/>
    </source>
</evidence>
<evidence type="ECO:0000259" key="2">
    <source>
        <dbReference type="PROSITE" id="PS51464"/>
    </source>
</evidence>
<organism evidence="3 4">
    <name type="scientific">Amycolatopsis mongoliensis</name>
    <dbReference type="NCBI Taxonomy" id="715475"/>
    <lineage>
        <taxon>Bacteria</taxon>
        <taxon>Bacillati</taxon>
        <taxon>Actinomycetota</taxon>
        <taxon>Actinomycetes</taxon>
        <taxon>Pseudonocardiales</taxon>
        <taxon>Pseudonocardiaceae</taxon>
        <taxon>Amycolatopsis</taxon>
    </lineage>
</organism>
<dbReference type="GO" id="GO:0003700">
    <property type="term" value="F:DNA-binding transcription factor activity"/>
    <property type="evidence" value="ECO:0007669"/>
    <property type="project" value="InterPro"/>
</dbReference>
<evidence type="ECO:0000313" key="4">
    <source>
        <dbReference type="Proteomes" id="UP001239397"/>
    </source>
</evidence>
<name>A0A9Y2NCK8_9PSEU</name>
<dbReference type="EMBL" id="CP127295">
    <property type="protein sequence ID" value="WIY00781.1"/>
    <property type="molecule type" value="Genomic_DNA"/>
</dbReference>
<sequence>MEPTLTKRIAQVRDQLSAGGIRVVDFFARHPAEASVFSAQEIARRAEVSDATVIRTVKQLGFSGLGELRRAAAAVLNPVRDPEQTLAEHLTRSDDGGQLLAKISLDAAELVRALPRSVPPETFETAAATLAGAASTLAVGYGSALPVADSLALGLRRIGRIATVTGLTGYNFADELGQLRPDSALVLVAPLRHVREHDVAISEALRIGCPIVVLTEMLASHFADRVDTILVTPSTENSLPSGLVCQLLLVDALLLAVSAADPARALDGWKATNRLRTELVEGSLDVPLTPSIAAKFSLPGNGFDSRGPDRSP</sequence>
<dbReference type="Gene3D" id="3.40.50.10490">
    <property type="entry name" value="Glucose-6-phosphate isomerase like protein, domain 1"/>
    <property type="match status" value="1"/>
</dbReference>
<dbReference type="InterPro" id="IPR000281">
    <property type="entry name" value="HTH_RpiR"/>
</dbReference>
<dbReference type="InterPro" id="IPR047640">
    <property type="entry name" value="RpiR-like"/>
</dbReference>
<evidence type="ECO:0000313" key="3">
    <source>
        <dbReference type="EMBL" id="WIY00781.1"/>
    </source>
</evidence>
<dbReference type="PROSITE" id="PS51464">
    <property type="entry name" value="SIS"/>
    <property type="match status" value="1"/>
</dbReference>
<dbReference type="Pfam" id="PF01380">
    <property type="entry name" value="SIS"/>
    <property type="match status" value="1"/>
</dbReference>
<dbReference type="GO" id="GO:0097367">
    <property type="term" value="F:carbohydrate derivative binding"/>
    <property type="evidence" value="ECO:0007669"/>
    <property type="project" value="InterPro"/>
</dbReference>
<dbReference type="PANTHER" id="PTHR30514">
    <property type="entry name" value="GLUCOKINASE"/>
    <property type="match status" value="1"/>
</dbReference>